<dbReference type="AlphaFoldDB" id="A0A3S0A9U2"/>
<dbReference type="OrthoDB" id="7915172at2"/>
<reference evidence="2 3" key="1">
    <citation type="submission" date="2018-12" db="EMBL/GenBank/DDBJ databases">
        <title>Mesorhizobium carbonis sp. nov., isolated from coal mine water.</title>
        <authorList>
            <person name="Xin W."/>
            <person name="Xu Z."/>
            <person name="Xiang F."/>
            <person name="Zhang J."/>
            <person name="Xi L."/>
            <person name="Liu J."/>
        </authorList>
    </citation>
    <scope>NUCLEOTIDE SEQUENCE [LARGE SCALE GENOMIC DNA]</scope>
    <source>
        <strain evidence="2 3">B2.3</strain>
    </source>
</reference>
<feature type="signal peptide" evidence="1">
    <location>
        <begin position="1"/>
        <end position="28"/>
    </location>
</feature>
<evidence type="ECO:0000256" key="1">
    <source>
        <dbReference type="SAM" id="SignalP"/>
    </source>
</evidence>
<comment type="caution">
    <text evidence="2">The sequence shown here is derived from an EMBL/GenBank/DDBJ whole genome shotgun (WGS) entry which is preliminary data.</text>
</comment>
<proteinExistence type="predicted"/>
<name>A0A3S0A9U2_9HYPH</name>
<accession>A0A3S0A9U2</accession>
<evidence type="ECO:0000313" key="3">
    <source>
        <dbReference type="Proteomes" id="UP000278398"/>
    </source>
</evidence>
<dbReference type="Proteomes" id="UP000278398">
    <property type="component" value="Unassembled WGS sequence"/>
</dbReference>
<organism evidence="2 3">
    <name type="scientific">Aquibium carbonis</name>
    <dbReference type="NCBI Taxonomy" id="2495581"/>
    <lineage>
        <taxon>Bacteria</taxon>
        <taxon>Pseudomonadati</taxon>
        <taxon>Pseudomonadota</taxon>
        <taxon>Alphaproteobacteria</taxon>
        <taxon>Hyphomicrobiales</taxon>
        <taxon>Phyllobacteriaceae</taxon>
        <taxon>Aquibium</taxon>
    </lineage>
</organism>
<keyword evidence="3" id="KW-1185">Reference proteome</keyword>
<keyword evidence="1" id="KW-0732">Signal</keyword>
<feature type="chain" id="PRO_5018561600" evidence="1">
    <location>
        <begin position="29"/>
        <end position="182"/>
    </location>
</feature>
<sequence length="182" mass="19106">MIKRVCRSAILPLLASVPFVSEAPSAFAADGDQQFFQNVRGEWSGPGEIVAGKYKGTKFTCSLTGDTPTGAVGMALEGSCRVGLFSQKMSARIERKGRSYKGTFLDGSGGEGLDIVSGNVSKSKVVMALNRNDLNGAMLASLKGDNTMSVTVSVRVNKELVPVIGMNLKRVDTAAVGAIARD</sequence>
<gene>
    <name evidence="2" type="ORF">EJC49_02750</name>
</gene>
<dbReference type="EMBL" id="RWKW01000006">
    <property type="protein sequence ID" value="RST87962.1"/>
    <property type="molecule type" value="Genomic_DNA"/>
</dbReference>
<protein>
    <submittedName>
        <fullName evidence="2">Uncharacterized protein</fullName>
    </submittedName>
</protein>
<evidence type="ECO:0000313" key="2">
    <source>
        <dbReference type="EMBL" id="RST87962.1"/>
    </source>
</evidence>
<dbReference type="RefSeq" id="WP_126697938.1">
    <property type="nucleotide sequence ID" value="NZ_RWKW01000006.1"/>
</dbReference>